<evidence type="ECO:0000256" key="2">
    <source>
        <dbReference type="ARBA" id="ARBA00022679"/>
    </source>
</evidence>
<feature type="domain" description="Carbohydrate kinase PfkB" evidence="4">
    <location>
        <begin position="4"/>
        <end position="299"/>
    </location>
</feature>
<dbReference type="EMBL" id="JBHTMU010000011">
    <property type="protein sequence ID" value="MFD1342427.1"/>
    <property type="molecule type" value="Genomic_DNA"/>
</dbReference>
<evidence type="ECO:0000259" key="4">
    <source>
        <dbReference type="Pfam" id="PF00294"/>
    </source>
</evidence>
<accession>A0ABW3ZHT6</accession>
<keyword evidence="6" id="KW-1185">Reference proteome</keyword>
<dbReference type="Proteomes" id="UP001597135">
    <property type="component" value="Unassembled WGS sequence"/>
</dbReference>
<organism evidence="5 6">
    <name type="scientific">Litorisediminicola beolgyonensis</name>
    <dbReference type="NCBI Taxonomy" id="1173614"/>
    <lineage>
        <taxon>Bacteria</taxon>
        <taxon>Pseudomonadati</taxon>
        <taxon>Pseudomonadota</taxon>
        <taxon>Alphaproteobacteria</taxon>
        <taxon>Rhodobacterales</taxon>
        <taxon>Paracoccaceae</taxon>
        <taxon>Litorisediminicola</taxon>
    </lineage>
</organism>
<keyword evidence="2" id="KW-0808">Transferase</keyword>
<gene>
    <name evidence="5" type="ORF">ACFQ4E_08360</name>
</gene>
<evidence type="ECO:0000313" key="6">
    <source>
        <dbReference type="Proteomes" id="UP001597135"/>
    </source>
</evidence>
<protein>
    <submittedName>
        <fullName evidence="5">Sugar kinase</fullName>
    </submittedName>
</protein>
<dbReference type="InterPro" id="IPR002173">
    <property type="entry name" value="Carboh/pur_kinase_PfkB_CS"/>
</dbReference>
<dbReference type="Pfam" id="PF00294">
    <property type="entry name" value="PfkB"/>
    <property type="match status" value="1"/>
</dbReference>
<name>A0ABW3ZHT6_9RHOB</name>
<evidence type="ECO:0000256" key="3">
    <source>
        <dbReference type="ARBA" id="ARBA00022777"/>
    </source>
</evidence>
<dbReference type="PROSITE" id="PS00584">
    <property type="entry name" value="PFKB_KINASES_2"/>
    <property type="match status" value="1"/>
</dbReference>
<dbReference type="CDD" id="cd01166">
    <property type="entry name" value="KdgK"/>
    <property type="match status" value="1"/>
</dbReference>
<dbReference type="PANTHER" id="PTHR43085">
    <property type="entry name" value="HEXOKINASE FAMILY MEMBER"/>
    <property type="match status" value="1"/>
</dbReference>
<dbReference type="SUPFAM" id="SSF53613">
    <property type="entry name" value="Ribokinase-like"/>
    <property type="match status" value="1"/>
</dbReference>
<comment type="caution">
    <text evidence="5">The sequence shown here is derived from an EMBL/GenBank/DDBJ whole genome shotgun (WGS) entry which is preliminary data.</text>
</comment>
<dbReference type="InterPro" id="IPR029056">
    <property type="entry name" value="Ribokinase-like"/>
</dbReference>
<evidence type="ECO:0000256" key="1">
    <source>
        <dbReference type="ARBA" id="ARBA00010688"/>
    </source>
</evidence>
<dbReference type="InterPro" id="IPR011611">
    <property type="entry name" value="PfkB_dom"/>
</dbReference>
<dbReference type="RefSeq" id="WP_386802488.1">
    <property type="nucleotide sequence ID" value="NZ_JBHTMU010000011.1"/>
</dbReference>
<dbReference type="Gene3D" id="3.40.1190.20">
    <property type="match status" value="1"/>
</dbReference>
<proteinExistence type="inferred from homology"/>
<dbReference type="InterPro" id="IPR050306">
    <property type="entry name" value="PfkB_Carbo_kinase"/>
</dbReference>
<evidence type="ECO:0000313" key="5">
    <source>
        <dbReference type="EMBL" id="MFD1342427.1"/>
    </source>
</evidence>
<reference evidence="6" key="1">
    <citation type="journal article" date="2019" name="Int. J. Syst. Evol. Microbiol.">
        <title>The Global Catalogue of Microorganisms (GCM) 10K type strain sequencing project: providing services to taxonomists for standard genome sequencing and annotation.</title>
        <authorList>
            <consortium name="The Broad Institute Genomics Platform"/>
            <consortium name="The Broad Institute Genome Sequencing Center for Infectious Disease"/>
            <person name="Wu L."/>
            <person name="Ma J."/>
        </authorList>
    </citation>
    <scope>NUCLEOTIDE SEQUENCE [LARGE SCALE GENOMIC DNA]</scope>
    <source>
        <strain evidence="6">CCUG 62953</strain>
    </source>
</reference>
<dbReference type="GO" id="GO:0016301">
    <property type="term" value="F:kinase activity"/>
    <property type="evidence" value="ECO:0007669"/>
    <property type="project" value="UniProtKB-KW"/>
</dbReference>
<sequence length="308" mass="33153">MTPKIAAIGEAMVEFAPVGEGLYRRGFAGDTFNTIWHMAQCLGREARCSFVTRVGSDALSDRFVHELSEDGLDVACISRDPARLMGLYMIELDGAERSFHYWRGQSAARHLADDPGALRDALRDSAIVYLSGITLAVLTPDGRRALFDVLAELRGQGARVAFDPNFRPKLWPSREAAREAMHQALRLSDIALPSFDDEQALWGDPTPEATVQRLIEAGVGEVVVKNGARGVTTVENGRVSVTETPPPETLRDTAGAGDAFNAGYLSASLKGAARSDAIAQGHRLACTVLATFGARASKEAVTELLRSV</sequence>
<comment type="similarity">
    <text evidence="1">Belongs to the carbohydrate kinase PfkB family.</text>
</comment>
<dbReference type="PANTHER" id="PTHR43085:SF15">
    <property type="entry name" value="2-DEHYDRO-3-DEOXYGLUCONOKINASE"/>
    <property type="match status" value="1"/>
</dbReference>
<keyword evidence="3 5" id="KW-0418">Kinase</keyword>